<name>A0A9P4IQB6_9PEZI</name>
<feature type="transmembrane region" description="Helical" evidence="1">
    <location>
        <begin position="61"/>
        <end position="81"/>
    </location>
</feature>
<dbReference type="InterPro" id="IPR021514">
    <property type="entry name" value="DUF3176"/>
</dbReference>
<reference evidence="2" key="1">
    <citation type="journal article" date="2020" name="Stud. Mycol.">
        <title>101 Dothideomycetes genomes: a test case for predicting lifestyles and emergence of pathogens.</title>
        <authorList>
            <person name="Haridas S."/>
            <person name="Albert R."/>
            <person name="Binder M."/>
            <person name="Bloem J."/>
            <person name="Labutti K."/>
            <person name="Salamov A."/>
            <person name="Andreopoulos B."/>
            <person name="Baker S."/>
            <person name="Barry K."/>
            <person name="Bills G."/>
            <person name="Bluhm B."/>
            <person name="Cannon C."/>
            <person name="Castanera R."/>
            <person name="Culley D."/>
            <person name="Daum C."/>
            <person name="Ezra D."/>
            <person name="Gonzalez J."/>
            <person name="Henrissat B."/>
            <person name="Kuo A."/>
            <person name="Liang C."/>
            <person name="Lipzen A."/>
            <person name="Lutzoni F."/>
            <person name="Magnuson J."/>
            <person name="Mondo S."/>
            <person name="Nolan M."/>
            <person name="Ohm R."/>
            <person name="Pangilinan J."/>
            <person name="Park H.-J."/>
            <person name="Ramirez L."/>
            <person name="Alfaro M."/>
            <person name="Sun H."/>
            <person name="Tritt A."/>
            <person name="Yoshinaga Y."/>
            <person name="Zwiers L.-H."/>
            <person name="Turgeon B."/>
            <person name="Goodwin S."/>
            <person name="Spatafora J."/>
            <person name="Crous P."/>
            <person name="Grigoriev I."/>
        </authorList>
    </citation>
    <scope>NUCLEOTIDE SEQUENCE</scope>
    <source>
        <strain evidence="2">CBS 260.36</strain>
    </source>
</reference>
<keyword evidence="1" id="KW-0472">Membrane</keyword>
<evidence type="ECO:0000256" key="1">
    <source>
        <dbReference type="SAM" id="Phobius"/>
    </source>
</evidence>
<proteinExistence type="predicted"/>
<keyword evidence="3" id="KW-1185">Reference proteome</keyword>
<dbReference type="Pfam" id="PF11374">
    <property type="entry name" value="DUF3176"/>
    <property type="match status" value="1"/>
</dbReference>
<protein>
    <submittedName>
        <fullName evidence="2">Uncharacterized protein</fullName>
    </submittedName>
</protein>
<dbReference type="PANTHER" id="PTHR35394">
    <property type="entry name" value="DUF3176 DOMAIN-CONTAINING PROTEIN"/>
    <property type="match status" value="1"/>
</dbReference>
<dbReference type="AlphaFoldDB" id="A0A9P4IQB6"/>
<evidence type="ECO:0000313" key="3">
    <source>
        <dbReference type="Proteomes" id="UP000799439"/>
    </source>
</evidence>
<keyword evidence="1" id="KW-1133">Transmembrane helix</keyword>
<evidence type="ECO:0000313" key="2">
    <source>
        <dbReference type="EMBL" id="KAF2148132.1"/>
    </source>
</evidence>
<accession>A0A9P4IQB6</accession>
<dbReference type="EMBL" id="ML996094">
    <property type="protein sequence ID" value="KAF2148132.1"/>
    <property type="molecule type" value="Genomic_DNA"/>
</dbReference>
<comment type="caution">
    <text evidence="2">The sequence shown here is derived from an EMBL/GenBank/DDBJ whole genome shotgun (WGS) entry which is preliminary data.</text>
</comment>
<sequence length="584" mass="64799">MAKKTHLRSGQIWSYEGGWVIELLSAAAGSILIVGLVFALRPHDQHRLPHLGSLFGSNLSLNTLVAVISILSKAAFLYPVAECISQQKWMYFGVEPRPLNRLSTFDQASRGLWGGMTLIWETKARTPAAIGVLLMLYALTVDPLSQQLLSSEVRLVPSVESTANATARTGICHWWTEANSVEENDSTPSLDSQGAILSGLYADREAILDIAPVCSSGNCTFEPYYSLSVCPSFANVTSHLKKGVYSTGQWAHTSYNLSDENLLFTQSFQIHGLGNISMVSSSSLNGAYVDSIAFQNVLPQPLSDFFVIYRYAGDVPDPPPDDGDWPIQATEVLLEWCVQRFTTTVTNGIASTQRLDHIRLDSRLQGRPPLISDPLHSIYQIDQDTDIRLRYHFRKVFVGSWERTRQGVDNLGSNSALPLLQPLVMRMDSKHNDFVTFAGTRQRAFEIRMQNIATSLTNYMRSVQDNNITFTHNGVALEAALFIVISWKWIAVPILFAVLVWVFLLLTITAHRSGKLHKAAWKSSSLATLHALSPGVQQNKGGVDSHALMLDRDKKLKVCLQYVAGQGWRLIADSETEILLHTDP</sequence>
<feature type="transmembrane region" description="Helical" evidence="1">
    <location>
        <begin position="487"/>
        <end position="508"/>
    </location>
</feature>
<dbReference type="OrthoDB" id="5376804at2759"/>
<dbReference type="Proteomes" id="UP000799439">
    <property type="component" value="Unassembled WGS sequence"/>
</dbReference>
<dbReference type="PANTHER" id="PTHR35394:SF5">
    <property type="entry name" value="DUF3176 DOMAIN-CONTAINING PROTEIN"/>
    <property type="match status" value="1"/>
</dbReference>
<gene>
    <name evidence="2" type="ORF">K461DRAFT_316518</name>
</gene>
<organism evidence="2 3">
    <name type="scientific">Myriangium duriaei CBS 260.36</name>
    <dbReference type="NCBI Taxonomy" id="1168546"/>
    <lineage>
        <taxon>Eukaryota</taxon>
        <taxon>Fungi</taxon>
        <taxon>Dikarya</taxon>
        <taxon>Ascomycota</taxon>
        <taxon>Pezizomycotina</taxon>
        <taxon>Dothideomycetes</taxon>
        <taxon>Dothideomycetidae</taxon>
        <taxon>Myriangiales</taxon>
        <taxon>Myriangiaceae</taxon>
        <taxon>Myriangium</taxon>
    </lineage>
</organism>
<feature type="transmembrane region" description="Helical" evidence="1">
    <location>
        <begin position="20"/>
        <end position="40"/>
    </location>
</feature>
<keyword evidence="1" id="KW-0812">Transmembrane</keyword>